<sequence>MKTAKIKNSNWELPIRKIVCVGRNYVEHIQELGNEVPEKPVVFIKPTSSLIYSGDKIIYPEFSQDMHHEVELVLLIGRTIKNADKQTSEDAILAYGVGLDMTLRDVQNQLKQKGYPWTIAKCFDTSAVISDFILKSDYQLKLDEEIFLKVNGEFRQKDSLAKMMFKPAELVEYVSSLMTIEEGDLIFTGTPKGVSKVNKGDKLEAGINGIVNLTCSVS</sequence>
<name>A0A7V2ZHN1_9BACT</name>
<accession>A0A7V2ZHN1</accession>
<dbReference type="InterPro" id="IPR011234">
    <property type="entry name" value="Fumarylacetoacetase-like_C"/>
</dbReference>
<dbReference type="PANTHER" id="PTHR11820">
    <property type="entry name" value="ACYLPYRUVASE"/>
    <property type="match status" value="1"/>
</dbReference>
<dbReference type="PANTHER" id="PTHR11820:SF7">
    <property type="entry name" value="ACYLPYRUVASE FAHD1, MITOCHONDRIAL"/>
    <property type="match status" value="1"/>
</dbReference>
<gene>
    <name evidence="3" type="ORF">ENS31_00905</name>
</gene>
<proteinExistence type="predicted"/>
<dbReference type="AlphaFoldDB" id="A0A7V2ZHN1"/>
<protein>
    <submittedName>
        <fullName evidence="3">FAA hydrolase family protein</fullName>
    </submittedName>
</protein>
<keyword evidence="3" id="KW-0378">Hydrolase</keyword>
<dbReference type="GO" id="GO:0046872">
    <property type="term" value="F:metal ion binding"/>
    <property type="evidence" value="ECO:0007669"/>
    <property type="project" value="UniProtKB-KW"/>
</dbReference>
<evidence type="ECO:0000313" key="3">
    <source>
        <dbReference type="EMBL" id="HFI90068.1"/>
    </source>
</evidence>
<comment type="caution">
    <text evidence="3">The sequence shown here is derived from an EMBL/GenBank/DDBJ whole genome shotgun (WGS) entry which is preliminary data.</text>
</comment>
<reference evidence="3" key="1">
    <citation type="journal article" date="2020" name="mSystems">
        <title>Genome- and Community-Level Interaction Insights into Carbon Utilization and Element Cycling Functions of Hydrothermarchaeota in Hydrothermal Sediment.</title>
        <authorList>
            <person name="Zhou Z."/>
            <person name="Liu Y."/>
            <person name="Xu W."/>
            <person name="Pan J."/>
            <person name="Luo Z.H."/>
            <person name="Li M."/>
        </authorList>
    </citation>
    <scope>NUCLEOTIDE SEQUENCE [LARGE SCALE GENOMIC DNA]</scope>
    <source>
        <strain evidence="3">SpSt-479</strain>
    </source>
</reference>
<dbReference type="SUPFAM" id="SSF56529">
    <property type="entry name" value="FAH"/>
    <property type="match status" value="1"/>
</dbReference>
<evidence type="ECO:0000256" key="1">
    <source>
        <dbReference type="ARBA" id="ARBA00022723"/>
    </source>
</evidence>
<feature type="domain" description="Fumarylacetoacetase-like C-terminal" evidence="2">
    <location>
        <begin position="17"/>
        <end position="217"/>
    </location>
</feature>
<dbReference type="GO" id="GO:0018773">
    <property type="term" value="F:acetylpyruvate hydrolase activity"/>
    <property type="evidence" value="ECO:0007669"/>
    <property type="project" value="TreeGrafter"/>
</dbReference>
<keyword evidence="1" id="KW-0479">Metal-binding</keyword>
<dbReference type="EMBL" id="DSUJ01000002">
    <property type="protein sequence ID" value="HFI90068.1"/>
    <property type="molecule type" value="Genomic_DNA"/>
</dbReference>
<dbReference type="Pfam" id="PF01557">
    <property type="entry name" value="FAA_hydrolase"/>
    <property type="match status" value="1"/>
</dbReference>
<organism evidence="3">
    <name type="scientific">Ignavibacterium album</name>
    <dbReference type="NCBI Taxonomy" id="591197"/>
    <lineage>
        <taxon>Bacteria</taxon>
        <taxon>Pseudomonadati</taxon>
        <taxon>Ignavibacteriota</taxon>
        <taxon>Ignavibacteria</taxon>
        <taxon>Ignavibacteriales</taxon>
        <taxon>Ignavibacteriaceae</taxon>
        <taxon>Ignavibacterium</taxon>
    </lineage>
</organism>
<evidence type="ECO:0000259" key="2">
    <source>
        <dbReference type="Pfam" id="PF01557"/>
    </source>
</evidence>
<dbReference type="InterPro" id="IPR036663">
    <property type="entry name" value="Fumarylacetoacetase_C_sf"/>
</dbReference>
<dbReference type="Gene3D" id="3.90.850.10">
    <property type="entry name" value="Fumarylacetoacetase-like, C-terminal domain"/>
    <property type="match status" value="1"/>
</dbReference>